<evidence type="ECO:0000313" key="2">
    <source>
        <dbReference type="Proteomes" id="UP000181909"/>
    </source>
</evidence>
<proteinExistence type="predicted"/>
<reference evidence="1 2" key="1">
    <citation type="submission" date="2016-11" db="EMBL/GenBank/DDBJ databases">
        <authorList>
            <person name="Jaros S."/>
            <person name="Januszkiewicz K."/>
            <person name="Wedrychowicz H."/>
        </authorList>
    </citation>
    <scope>NUCLEOTIDE SEQUENCE [LARGE SCALE GENOMIC DNA]</scope>
    <source>
        <strain evidence="1 2">OK807</strain>
    </source>
</reference>
<dbReference type="EMBL" id="FPJO01000013">
    <property type="protein sequence ID" value="SFY20355.1"/>
    <property type="molecule type" value="Genomic_DNA"/>
</dbReference>
<sequence length="125" mass="13681">MHRGDCALYPVEGGFLNREEAVIALAEPSLNYVGPCPGSDRLGNMTAHPRVGSVWAFRYPGAPQHDHEFRVTGVFTIDGVTYIESERLDSGAHCRGRLDYALDYAEPVSTDWTGTLAISWQVSGP</sequence>
<evidence type="ECO:0000313" key="1">
    <source>
        <dbReference type="EMBL" id="SFY20355.1"/>
    </source>
</evidence>
<dbReference type="AlphaFoldDB" id="A0A1K2DBA3"/>
<organism evidence="1 2">
    <name type="scientific">Streptomyces atratus</name>
    <dbReference type="NCBI Taxonomy" id="1893"/>
    <lineage>
        <taxon>Bacteria</taxon>
        <taxon>Bacillati</taxon>
        <taxon>Actinomycetota</taxon>
        <taxon>Actinomycetes</taxon>
        <taxon>Kitasatosporales</taxon>
        <taxon>Streptomycetaceae</taxon>
        <taxon>Streptomyces</taxon>
    </lineage>
</organism>
<name>A0A1K2DBA3_STRAR</name>
<gene>
    <name evidence="1" type="ORF">SAMN02787144_1013104</name>
</gene>
<protein>
    <submittedName>
        <fullName evidence="1">Uncharacterized protein</fullName>
    </submittedName>
</protein>
<accession>A0A1K2DBA3</accession>
<dbReference type="Proteomes" id="UP000181909">
    <property type="component" value="Unassembled WGS sequence"/>
</dbReference>